<dbReference type="CTD" id="113730"/>
<reference evidence="2" key="1">
    <citation type="submission" date="2025-08" db="UniProtKB">
        <authorList>
            <consortium name="RefSeq"/>
        </authorList>
    </citation>
    <scope>IDENTIFICATION</scope>
</reference>
<dbReference type="PANTHER" id="PTHR45972">
    <property type="entry name" value="BTB_2 DOMAIN-CONTAINING PROTEIN"/>
    <property type="match status" value="1"/>
</dbReference>
<dbReference type="KEGG" id="ccan:109697350"/>
<dbReference type="SMART" id="SM00612">
    <property type="entry name" value="Kelch"/>
    <property type="match status" value="3"/>
</dbReference>
<dbReference type="InterPro" id="IPR052310">
    <property type="entry name" value="Kelch/BTB_domain_protein"/>
</dbReference>
<dbReference type="OrthoDB" id="45365at2759"/>
<name>A0A8B7VYM2_CASCN</name>
<gene>
    <name evidence="2" type="primary">Klhdc7b</name>
</gene>
<dbReference type="Proteomes" id="UP001732720">
    <property type="component" value="Chromosome 8"/>
</dbReference>
<dbReference type="SUPFAM" id="SSF117281">
    <property type="entry name" value="Kelch motif"/>
    <property type="match status" value="1"/>
</dbReference>
<sequence>MIWGTMEAGEPLWGWDGDGDEDWDGAVLALLALAVVAATALALHWFGSGQEEEVVVPASTTPGTQLPQAGTRLALHPKSKVSGGGFEGQSPGQGKLDPPGQGQESPATAGTQDQECPRGGGMAFTAGLPFKTPMEVTSRGVLGQQHGNSTPGAPRYEKRRLLRLDTALLGRSNAGDTPAPVLIHFTPRSPGSEAELQVEAGGTGAKGPARQAPFHTEQQDISPWHLEAASPGSLGGTPGSLRRMDPSSKDRTRRPPKPDPLRLGAAVSVWDSVDAALAAAARDAPTHSSGAGPSLSRSTLEPAQQEAPRACTTQGGPGTDSSEGGSGRSGPRTARARALGSGTKAESKRIRSPGPRKSQGVPNLEEDLVWARDAALCTRSSLGASPEGPSWELCDDADQARTEKRGGHSAGEERGSPQGQRGEQAGGGAAADLRPSRPLDRGRPIAGGSRTPLRSSPVLPPPHGPPSTAARHCTVLPAGHTPSPSSSLPLGVSQVPSEGENLKAVPVPLSTPITASTQISPAAPTSLSPSSGTVPTLTPASTTASPPAPSPSPAPPPTSPPDPSPAPPPTPSPAPSLALAPPPTSSPTSPPALSQAPPPTSSLAPVPPPTSPPAPAPTSLPAPSPALSPVTAPTPISMPIPSPTSPLAPASTPSPPSASAPTPAPDSTPASASTPGSGSVAAPGPSVTSGSRSVSGEPFVHLSKGSQEGQISTSWGNLIAMVLRSHPFPRQERPKGNASRAVPGNSSGLSTSTNSEDRQSGSNTEEAIPSLQDRHRSSLGLVTLVGSGGLVEAECQQQPMSFETNRVPTPGPPSGPREDRTKEESIDLLPPVAMPTAPSQPPVQMQPGPAPSPAMRWDSQPILKPRKPSICEIAQSSERVITQAVPGQSQGQVPGEGTSLAGSRGVLTEKQKEAQKLMFFLQRPGSWGVVAGPQKPHSKVLQPATVLWPQQLDLGSCLEVLAFAQQHGKPGLAQETYTLMSDNLLHVLGNPHLYRQLSGVDRERIISLRTSQGQAVLGVLVLPSLYQVTRSGLTRSPPGEEASAARPSSLPPRTHLHMFNPRENSWWPLTQVPEEAPLRGCGLCTMHNYLFLAGGIRGSGAKAVCSKDVFCYNPLTNIWSQIQPMQQARAQLKLVALDGLLYAIGGECLYSMERYDPRTDAWTSRAPLPEGTFPVAHEAVACRGDIYVTGGHLFYRLLRYSPVKDLWDECPYSASHRRSSDMVALGGFLYRFDLLRGVGAAVMRYNTVTGSWSRAASLPLPDPTPLRCAVLGNTIYCLNHQVTATFTVSEGTAQFQAKELQPFPLRSKGVLCPFTLTLPIEAQLQTVL</sequence>
<dbReference type="InterPro" id="IPR006652">
    <property type="entry name" value="Kelch_1"/>
</dbReference>
<proteinExistence type="predicted"/>
<organism evidence="2">
    <name type="scientific">Castor canadensis</name>
    <name type="common">American beaver</name>
    <dbReference type="NCBI Taxonomy" id="51338"/>
    <lineage>
        <taxon>Eukaryota</taxon>
        <taxon>Metazoa</taxon>
        <taxon>Chordata</taxon>
        <taxon>Craniata</taxon>
        <taxon>Vertebrata</taxon>
        <taxon>Euteleostomi</taxon>
        <taxon>Mammalia</taxon>
        <taxon>Eutheria</taxon>
        <taxon>Euarchontoglires</taxon>
        <taxon>Glires</taxon>
        <taxon>Rodentia</taxon>
        <taxon>Castorimorpha</taxon>
        <taxon>Castoridae</taxon>
        <taxon>Castor</taxon>
    </lineage>
</organism>
<evidence type="ECO:0000313" key="2">
    <source>
        <dbReference type="RefSeq" id="XP_020036489.2"/>
    </source>
</evidence>
<protein>
    <submittedName>
        <fullName evidence="2">Kelch domain-containing protein 7B</fullName>
    </submittedName>
</protein>
<dbReference type="InterPro" id="IPR015915">
    <property type="entry name" value="Kelch-typ_b-propeller"/>
</dbReference>
<evidence type="ECO:0000313" key="1">
    <source>
        <dbReference type="Proteomes" id="UP001732720"/>
    </source>
</evidence>
<dbReference type="Pfam" id="PF01344">
    <property type="entry name" value="Kelch_1"/>
    <property type="match status" value="2"/>
</dbReference>
<keyword evidence="1" id="KW-1185">Reference proteome</keyword>
<accession>A0A8B7VYM2</accession>
<dbReference type="RefSeq" id="XP_020036489.2">
    <property type="nucleotide sequence ID" value="XM_020180900.2"/>
</dbReference>
<dbReference type="Gene3D" id="2.120.10.80">
    <property type="entry name" value="Kelch-type beta propeller"/>
    <property type="match status" value="1"/>
</dbReference>
<dbReference type="PANTHER" id="PTHR45972:SF5">
    <property type="entry name" value="KELCH DOMAIN-CONTAINING PROTEIN 7B"/>
    <property type="match status" value="1"/>
</dbReference>